<dbReference type="EMBL" id="LGRX02021496">
    <property type="protein sequence ID" value="KAK3256610.1"/>
    <property type="molecule type" value="Genomic_DNA"/>
</dbReference>
<reference evidence="1 2" key="1">
    <citation type="journal article" date="2015" name="Genome Biol. Evol.">
        <title>Comparative Genomics of a Bacterivorous Green Alga Reveals Evolutionary Causalities and Consequences of Phago-Mixotrophic Mode of Nutrition.</title>
        <authorList>
            <person name="Burns J.A."/>
            <person name="Paasch A."/>
            <person name="Narechania A."/>
            <person name="Kim E."/>
        </authorList>
    </citation>
    <scope>NUCLEOTIDE SEQUENCE [LARGE SCALE GENOMIC DNA]</scope>
    <source>
        <strain evidence="1 2">PLY_AMNH</strain>
    </source>
</reference>
<protein>
    <submittedName>
        <fullName evidence="1">Uncharacterized protein</fullName>
    </submittedName>
</protein>
<name>A0AAE0KQC6_9CHLO</name>
<keyword evidence="2" id="KW-1185">Reference proteome</keyword>
<evidence type="ECO:0000313" key="2">
    <source>
        <dbReference type="Proteomes" id="UP001190700"/>
    </source>
</evidence>
<proteinExistence type="predicted"/>
<dbReference type="SUPFAM" id="SSF54001">
    <property type="entry name" value="Cysteine proteinases"/>
    <property type="match status" value="1"/>
</dbReference>
<dbReference type="Proteomes" id="UP001190700">
    <property type="component" value="Unassembled WGS sequence"/>
</dbReference>
<feature type="non-terminal residue" evidence="1">
    <location>
        <position position="1"/>
    </location>
</feature>
<evidence type="ECO:0000313" key="1">
    <source>
        <dbReference type="EMBL" id="KAK3256610.1"/>
    </source>
</evidence>
<dbReference type="AlphaFoldDB" id="A0AAE0KQC6"/>
<dbReference type="InterPro" id="IPR038765">
    <property type="entry name" value="Papain-like_cys_pep_sf"/>
</dbReference>
<accession>A0AAE0KQC6</accession>
<dbReference type="Gene3D" id="3.90.70.10">
    <property type="entry name" value="Cysteine proteinases"/>
    <property type="match status" value="1"/>
</dbReference>
<feature type="non-terminal residue" evidence="1">
    <location>
        <position position="184"/>
    </location>
</feature>
<gene>
    <name evidence="1" type="ORF">CYMTET_34259</name>
</gene>
<comment type="caution">
    <text evidence="1">The sequence shown here is derived from an EMBL/GenBank/DDBJ whole genome shotgun (WGS) entry which is preliminary data.</text>
</comment>
<organism evidence="1 2">
    <name type="scientific">Cymbomonas tetramitiformis</name>
    <dbReference type="NCBI Taxonomy" id="36881"/>
    <lineage>
        <taxon>Eukaryota</taxon>
        <taxon>Viridiplantae</taxon>
        <taxon>Chlorophyta</taxon>
        <taxon>Pyramimonadophyceae</taxon>
        <taxon>Pyramimonadales</taxon>
        <taxon>Pyramimonadaceae</taxon>
        <taxon>Cymbomonas</taxon>
    </lineage>
</organism>
<sequence>ACYNGEADSWRALSPMYMDTCVMPQWDMGECLGAATEYGMSQINFEGIPTASCFPYAYSGDGTSHFDTTSNKIYTCDEIKETHEELKADGKCPTAEQYFLQATPRTSERDKRYFPKYVTSRNIDTLTLSPTNKERIVELLKAQGPLNARMDVYASFMDAAVEAEYSNPVHAYDHAKIGKNDYPE</sequence>